<dbReference type="STRING" id="402384.HM131_03280"/>
<dbReference type="PANTHER" id="PTHR39186">
    <property type="entry name" value="DUF2071 FAMILY PROTEIN"/>
    <property type="match status" value="1"/>
</dbReference>
<gene>
    <name evidence="1" type="ORF">HM131_03280</name>
</gene>
<organism evidence="1 2">
    <name type="scientific">Halobacillus mangrovi</name>
    <dbReference type="NCBI Taxonomy" id="402384"/>
    <lineage>
        <taxon>Bacteria</taxon>
        <taxon>Bacillati</taxon>
        <taxon>Bacillota</taxon>
        <taxon>Bacilli</taxon>
        <taxon>Bacillales</taxon>
        <taxon>Bacillaceae</taxon>
        <taxon>Halobacillus</taxon>
    </lineage>
</organism>
<dbReference type="AlphaFoldDB" id="A0A1W6A0Q7"/>
<dbReference type="Pfam" id="PF09844">
    <property type="entry name" value="DUF2071"/>
    <property type="match status" value="1"/>
</dbReference>
<name>A0A1W6A0Q7_9BACI</name>
<keyword evidence="2" id="KW-1185">Reference proteome</keyword>
<dbReference type="PANTHER" id="PTHR39186:SF1">
    <property type="entry name" value="DUF2071 DOMAIN-CONTAINING PROTEIN"/>
    <property type="match status" value="1"/>
</dbReference>
<accession>A0A1W6A0Q7</accession>
<evidence type="ECO:0008006" key="3">
    <source>
        <dbReference type="Google" id="ProtNLM"/>
    </source>
</evidence>
<dbReference type="InterPro" id="IPR018644">
    <property type="entry name" value="DUF2071"/>
</dbReference>
<dbReference type="EMBL" id="CP020772">
    <property type="protein sequence ID" value="ARI79099.1"/>
    <property type="molecule type" value="Genomic_DNA"/>
</dbReference>
<dbReference type="Gene3D" id="2.40.400.10">
    <property type="entry name" value="Acetoacetate decarboxylase-like"/>
    <property type="match status" value="1"/>
</dbReference>
<reference evidence="1 2" key="1">
    <citation type="submission" date="2017-04" db="EMBL/GenBank/DDBJ databases">
        <title>The whole genome sequencing and assembly of Halobacillus mangrovi strain.</title>
        <authorList>
            <person name="Lee S.-J."/>
            <person name="Park M.-K."/>
            <person name="Kim J.-Y."/>
            <person name="Lee Y.-J."/>
            <person name="Yi H."/>
            <person name="Bahn Y.-S."/>
            <person name="Kim J.F."/>
            <person name="Lee D.-W."/>
        </authorList>
    </citation>
    <scope>NUCLEOTIDE SEQUENCE [LARGE SCALE GENOMIC DNA]</scope>
    <source>
        <strain evidence="1 2">KTB 131</strain>
    </source>
</reference>
<dbReference type="SUPFAM" id="SSF160104">
    <property type="entry name" value="Acetoacetate decarboxylase-like"/>
    <property type="match status" value="1"/>
</dbReference>
<sequence length="226" mass="26525">MKQAWEDLVFMHWPVPPHILRPFIPSQFEIDLYNGLAWIAIVPFHMKDIQLRGFSAIPVRNHMLELNVRTYVTYNNESGVYFISLDANHRLGVFLARSLFGLPYLNASMRMVKHNDHFVFLSRRNHKGYEPAHFHSRIHVKETLLPSNQGSLAKWLTERYALLVVRGSNVYKGPILHQHWELQNADVVIERNDLLNFLPDHLFTQAPVTHYSKFLKTSIFPFEKQP</sequence>
<protein>
    <recommendedName>
        <fullName evidence="3">DUF2071 domain-containing protein</fullName>
    </recommendedName>
</protein>
<dbReference type="Proteomes" id="UP000192527">
    <property type="component" value="Chromosome"/>
</dbReference>
<dbReference type="KEGG" id="hmn:HM131_03280"/>
<dbReference type="InterPro" id="IPR023375">
    <property type="entry name" value="ADC_dom_sf"/>
</dbReference>
<evidence type="ECO:0000313" key="2">
    <source>
        <dbReference type="Proteomes" id="UP000192527"/>
    </source>
</evidence>
<evidence type="ECO:0000313" key="1">
    <source>
        <dbReference type="EMBL" id="ARI79099.1"/>
    </source>
</evidence>
<proteinExistence type="predicted"/>